<dbReference type="GO" id="GO:0009245">
    <property type="term" value="P:lipid A biosynthetic process"/>
    <property type="evidence" value="ECO:0007669"/>
    <property type="project" value="UniProtKB-UniRule"/>
</dbReference>
<reference evidence="12 13" key="1">
    <citation type="submission" date="2021-01" db="EMBL/GenBank/DDBJ databases">
        <title>Entomomonas sp. F2A isolated from a house cricket (Acheta domesticus).</title>
        <authorList>
            <person name="Spergser J."/>
            <person name="Busse H.-J."/>
        </authorList>
    </citation>
    <scope>NUCLEOTIDE SEQUENCE [LARGE SCALE GENOMIC DNA]</scope>
    <source>
        <strain evidence="12 13">F2A</strain>
    </source>
</reference>
<dbReference type="AlphaFoldDB" id="A0A974NE70"/>
<evidence type="ECO:0000259" key="11">
    <source>
        <dbReference type="Pfam" id="PF00149"/>
    </source>
</evidence>
<keyword evidence="7 10" id="KW-0443">Lipid metabolism</keyword>
<name>A0A974NE70_9GAMM</name>
<dbReference type="Gene3D" id="3.60.21.10">
    <property type="match status" value="1"/>
</dbReference>
<comment type="similarity">
    <text evidence="10">Belongs to the LpxH family.</text>
</comment>
<dbReference type="InterPro" id="IPR043461">
    <property type="entry name" value="LpxH-like"/>
</dbReference>
<dbReference type="GO" id="GO:0008758">
    <property type="term" value="F:UDP-2,3-diacylglucosamine hydrolase activity"/>
    <property type="evidence" value="ECO:0007669"/>
    <property type="project" value="UniProtKB-UniRule"/>
</dbReference>
<dbReference type="HAMAP" id="MF_00575">
    <property type="entry name" value="LpxH"/>
    <property type="match status" value="1"/>
</dbReference>
<keyword evidence="4 10" id="KW-0441">Lipid A biosynthesis</keyword>
<dbReference type="PANTHER" id="PTHR34990:SF1">
    <property type="entry name" value="UDP-2,3-DIACYLGLUCOSAMINE HYDROLASE"/>
    <property type="match status" value="1"/>
</dbReference>
<keyword evidence="2 10" id="KW-0444">Lipid biosynthesis</keyword>
<dbReference type="InterPro" id="IPR010138">
    <property type="entry name" value="UDP-diacylglucosamine_Hdrlase"/>
</dbReference>
<comment type="subcellular location">
    <subcellularLocation>
        <location evidence="10">Cell inner membrane</location>
        <topology evidence="10">Peripheral membrane protein</topology>
        <orientation evidence="10">Cytoplasmic side</orientation>
    </subcellularLocation>
</comment>
<dbReference type="GO" id="GO:0005737">
    <property type="term" value="C:cytoplasm"/>
    <property type="evidence" value="ECO:0007669"/>
    <property type="project" value="InterPro"/>
</dbReference>
<dbReference type="Proteomes" id="UP000595278">
    <property type="component" value="Chromosome"/>
</dbReference>
<dbReference type="CDD" id="cd07398">
    <property type="entry name" value="MPP_YbbF-LpxH"/>
    <property type="match status" value="1"/>
</dbReference>
<comment type="cofactor">
    <cofactor evidence="10">
        <name>Mn(2+)</name>
        <dbReference type="ChEBI" id="CHEBI:29035"/>
    </cofactor>
    <text evidence="10">Binds 2 Mn(2+) ions per subunit in a binuclear metal center.</text>
</comment>
<feature type="binding site" evidence="10">
    <location>
        <position position="79"/>
    </location>
    <ligand>
        <name>Mn(2+)</name>
        <dbReference type="ChEBI" id="CHEBI:29035"/>
        <label>2</label>
    </ligand>
</feature>
<protein>
    <recommendedName>
        <fullName evidence="10">UDP-2,3-diacylglucosamine hydrolase</fullName>
        <ecNumber evidence="10">3.6.1.54</ecNumber>
    </recommendedName>
    <alternativeName>
        <fullName evidence="10">UDP-2,3-diacylglucosamine diphosphatase</fullName>
    </alternativeName>
</protein>
<keyword evidence="1 10" id="KW-1003">Cell membrane</keyword>
<keyword evidence="13" id="KW-1185">Reference proteome</keyword>
<evidence type="ECO:0000256" key="8">
    <source>
        <dbReference type="ARBA" id="ARBA00023136"/>
    </source>
</evidence>
<accession>A0A974NE70</accession>
<dbReference type="Pfam" id="PF00149">
    <property type="entry name" value="Metallophos"/>
    <property type="match status" value="1"/>
</dbReference>
<feature type="binding site" evidence="10">
    <location>
        <position position="195"/>
    </location>
    <ligand>
        <name>Mn(2+)</name>
        <dbReference type="ChEBI" id="CHEBI:29035"/>
        <label>2</label>
    </ligand>
</feature>
<feature type="binding site" evidence="10">
    <location>
        <position position="122"/>
    </location>
    <ligand>
        <name>substrate</name>
    </ligand>
</feature>
<evidence type="ECO:0000256" key="9">
    <source>
        <dbReference type="ARBA" id="ARBA00023211"/>
    </source>
</evidence>
<comment type="catalytic activity">
    <reaction evidence="10">
        <text>UDP-2-N,3-O-bis[(3R)-3-hydroxytetradecanoyl]-alpha-D-glucosamine + H2O = 2-N,3-O-bis[(3R)-3-hydroxytetradecanoyl]-alpha-D-glucosaminyl 1-phosphate + UMP + 2 H(+)</text>
        <dbReference type="Rhea" id="RHEA:25213"/>
        <dbReference type="ChEBI" id="CHEBI:15377"/>
        <dbReference type="ChEBI" id="CHEBI:15378"/>
        <dbReference type="ChEBI" id="CHEBI:57865"/>
        <dbReference type="ChEBI" id="CHEBI:57957"/>
        <dbReference type="ChEBI" id="CHEBI:78847"/>
        <dbReference type="EC" id="3.6.1.54"/>
    </reaction>
</comment>
<dbReference type="GO" id="GO:0030145">
    <property type="term" value="F:manganese ion binding"/>
    <property type="evidence" value="ECO:0007669"/>
    <property type="project" value="UniProtKB-UniRule"/>
</dbReference>
<keyword evidence="5 10" id="KW-0479">Metal-binding</keyword>
<keyword evidence="6 10" id="KW-0378">Hydrolase</keyword>
<evidence type="ECO:0000256" key="1">
    <source>
        <dbReference type="ARBA" id="ARBA00022475"/>
    </source>
</evidence>
<dbReference type="PANTHER" id="PTHR34990">
    <property type="entry name" value="UDP-2,3-DIACYLGLUCOSAMINE HYDROLASE-RELATED"/>
    <property type="match status" value="1"/>
</dbReference>
<feature type="binding site" evidence="10">
    <location>
        <position position="41"/>
    </location>
    <ligand>
        <name>Mn(2+)</name>
        <dbReference type="ChEBI" id="CHEBI:29035"/>
        <label>1</label>
    </ligand>
</feature>
<evidence type="ECO:0000313" key="13">
    <source>
        <dbReference type="Proteomes" id="UP000595278"/>
    </source>
</evidence>
<keyword evidence="3 10" id="KW-0997">Cell inner membrane</keyword>
<comment type="function">
    <text evidence="10">Hydrolyzes the pyrophosphate bond of UDP-2,3-diacylglucosamine to yield 2,3-diacylglucosamine 1-phosphate (lipid X) and UMP by catalyzing the attack of water at the alpha-P atom. Involved in the biosynthesis of lipid A, a phosphorylated glycolipid that anchors the lipopolysaccharide to the outer membrane of the cell.</text>
</comment>
<feature type="binding site" evidence="10">
    <location>
        <position position="195"/>
    </location>
    <ligand>
        <name>substrate</name>
    </ligand>
</feature>
<evidence type="ECO:0000256" key="6">
    <source>
        <dbReference type="ARBA" id="ARBA00022801"/>
    </source>
</evidence>
<dbReference type="NCBIfam" id="NF003743">
    <property type="entry name" value="PRK05340.1"/>
    <property type="match status" value="1"/>
</dbReference>
<keyword evidence="9 10" id="KW-0464">Manganese</keyword>
<proteinExistence type="inferred from homology"/>
<dbReference type="InterPro" id="IPR004843">
    <property type="entry name" value="Calcineurin-like_PHP"/>
</dbReference>
<dbReference type="KEGG" id="eaz:JHT90_12225"/>
<feature type="binding site" evidence="10">
    <location>
        <position position="41"/>
    </location>
    <ligand>
        <name>Mn(2+)</name>
        <dbReference type="ChEBI" id="CHEBI:29035"/>
        <label>2</label>
    </ligand>
</feature>
<organism evidence="12 13">
    <name type="scientific">Entomomonas asaccharolytica</name>
    <dbReference type="NCBI Taxonomy" id="2785331"/>
    <lineage>
        <taxon>Bacteria</taxon>
        <taxon>Pseudomonadati</taxon>
        <taxon>Pseudomonadota</taxon>
        <taxon>Gammaproteobacteria</taxon>
        <taxon>Pseudomonadales</taxon>
        <taxon>Pseudomonadaceae</taxon>
        <taxon>Entomomonas</taxon>
    </lineage>
</organism>
<evidence type="ECO:0000256" key="7">
    <source>
        <dbReference type="ARBA" id="ARBA00023098"/>
    </source>
</evidence>
<feature type="binding site" evidence="10">
    <location>
        <position position="10"/>
    </location>
    <ligand>
        <name>Mn(2+)</name>
        <dbReference type="ChEBI" id="CHEBI:29035"/>
        <label>1</label>
    </ligand>
</feature>
<comment type="pathway">
    <text evidence="10">Glycolipid biosynthesis; lipid IV(A) biosynthesis; lipid IV(A) from (3R)-3-hydroxytetradecanoyl-[acyl-carrier-protein] and UDP-N-acetyl-alpha-D-glucosamine: step 4/6.</text>
</comment>
<dbReference type="RefSeq" id="WP_201091377.1">
    <property type="nucleotide sequence ID" value="NZ_CP067393.1"/>
</dbReference>
<feature type="domain" description="Calcineurin-like phosphoesterase" evidence="11">
    <location>
        <begin position="1"/>
        <end position="199"/>
    </location>
</feature>
<dbReference type="EMBL" id="CP067393">
    <property type="protein sequence ID" value="QQP85140.1"/>
    <property type="molecule type" value="Genomic_DNA"/>
</dbReference>
<feature type="binding site" evidence="10">
    <location>
        <position position="8"/>
    </location>
    <ligand>
        <name>Mn(2+)</name>
        <dbReference type="ChEBI" id="CHEBI:29035"/>
        <label>1</label>
    </ligand>
</feature>
<sequence>MSILLIADLHLNEERPDITEAFLSFLRTKTQDCEALYILGDFFHVWVGDDAMGEFEHSIARQLKKLSEQGIKIYLMHGNRDFAIGKTFCKLAGCELLKDPTLTTFYGTPILLSHGDILCTKDIEYQQKRRFYRNPFILFLLRLLPLKKRKQLAAKLRAESKMKKGGKSADIMDVTPEEVVKLLEKYKIQRLIHGHTHRPAIHELVANKQPAKRIVLGDWEPNGKVLRITPEGMSLEPTN</sequence>
<dbReference type="EC" id="3.6.1.54" evidence="10"/>
<feature type="binding site" evidence="10">
    <location>
        <position position="160"/>
    </location>
    <ligand>
        <name>substrate</name>
    </ligand>
</feature>
<feature type="binding site" evidence="10">
    <location>
        <position position="197"/>
    </location>
    <ligand>
        <name>Mn(2+)</name>
        <dbReference type="ChEBI" id="CHEBI:29035"/>
        <label>1</label>
    </ligand>
</feature>
<evidence type="ECO:0000256" key="5">
    <source>
        <dbReference type="ARBA" id="ARBA00022723"/>
    </source>
</evidence>
<feature type="binding site" evidence="10">
    <location>
        <position position="164"/>
    </location>
    <ligand>
        <name>substrate</name>
    </ligand>
</feature>
<feature type="binding site" evidence="10">
    <location>
        <position position="167"/>
    </location>
    <ligand>
        <name>substrate</name>
    </ligand>
</feature>
<evidence type="ECO:0000256" key="2">
    <source>
        <dbReference type="ARBA" id="ARBA00022516"/>
    </source>
</evidence>
<dbReference type="NCBIfam" id="TIGR01854">
    <property type="entry name" value="lipid_A_lpxH"/>
    <property type="match status" value="1"/>
</dbReference>
<dbReference type="GO" id="GO:0019897">
    <property type="term" value="C:extrinsic component of plasma membrane"/>
    <property type="evidence" value="ECO:0007669"/>
    <property type="project" value="UniProtKB-UniRule"/>
</dbReference>
<evidence type="ECO:0000256" key="4">
    <source>
        <dbReference type="ARBA" id="ARBA00022556"/>
    </source>
</evidence>
<gene>
    <name evidence="10" type="primary">lpxH</name>
    <name evidence="12" type="ORF">JHT90_12225</name>
</gene>
<evidence type="ECO:0000256" key="3">
    <source>
        <dbReference type="ARBA" id="ARBA00022519"/>
    </source>
</evidence>
<evidence type="ECO:0000313" key="12">
    <source>
        <dbReference type="EMBL" id="QQP85140.1"/>
    </source>
</evidence>
<keyword evidence="8 10" id="KW-0472">Membrane</keyword>
<dbReference type="SUPFAM" id="SSF56300">
    <property type="entry name" value="Metallo-dependent phosphatases"/>
    <property type="match status" value="1"/>
</dbReference>
<dbReference type="InterPro" id="IPR029052">
    <property type="entry name" value="Metallo-depent_PP-like"/>
</dbReference>
<feature type="binding site" evidence="10">
    <location>
        <position position="114"/>
    </location>
    <ligand>
        <name>Mn(2+)</name>
        <dbReference type="ChEBI" id="CHEBI:29035"/>
        <label>2</label>
    </ligand>
</feature>
<feature type="binding site" evidence="10">
    <location>
        <begin position="79"/>
        <end position="80"/>
    </location>
    <ligand>
        <name>substrate</name>
    </ligand>
</feature>
<evidence type="ECO:0000256" key="10">
    <source>
        <dbReference type="HAMAP-Rule" id="MF_00575"/>
    </source>
</evidence>